<evidence type="ECO:0000313" key="3">
    <source>
        <dbReference type="EMBL" id="MDJ1171312.1"/>
    </source>
</evidence>
<evidence type="ECO:0000313" key="4">
    <source>
        <dbReference type="Proteomes" id="UP001235303"/>
    </source>
</evidence>
<evidence type="ECO:0000256" key="1">
    <source>
        <dbReference type="SAM" id="MobiDB-lite"/>
    </source>
</evidence>
<evidence type="ECO:0000256" key="2">
    <source>
        <dbReference type="SAM" id="SignalP"/>
    </source>
</evidence>
<reference evidence="3 4" key="1">
    <citation type="submission" date="2023-01" db="EMBL/GenBank/DDBJ databases">
        <title>Novel diversity within Roseofilum (Cyanobacteria; Desertifilaceae) from marine benthic mats with descriptions of four novel species.</title>
        <authorList>
            <person name="Wang Y."/>
            <person name="Berthold D.E."/>
            <person name="Hu J."/>
            <person name="Lefler F.W."/>
            <person name="Laughinghouse H.D. IV."/>
        </authorList>
    </citation>
    <scope>NUCLEOTIDE SEQUENCE [LARGE SCALE GENOMIC DNA]</scope>
    <source>
        <strain evidence="3 4">BLCC-M154</strain>
    </source>
</reference>
<comment type="caution">
    <text evidence="3">The sequence shown here is derived from an EMBL/GenBank/DDBJ whole genome shotgun (WGS) entry which is preliminary data.</text>
</comment>
<sequence length="318" mass="36438">MFNLNRTTQTILNQFVTFTLAMVFSNVMPVASAAVSAREARTEGLSTEGIEERWLQAQRSGGGRVRVVYHEGTDARSREVIEGLRQIGAFDEAATTITNGYYLPEDITINIQQCDSFNSSYNSISKSIRLCINLLTETYDTLKEAGLDDLLEDWRFNFRSQKIAVSGFLFVFYHELAHALMDVFDERPMGMTAEEIEADTIAALLFTDSSKEDKQATLIWFGWLISTDEDKKPAYYDEHPVTEQRFYNIYCLWHGEDPTLFGNDLARNTLQSREIKCSYEYENAQKEFNRMMEPHRRENRSSSPSSAPASSSNSEYIW</sequence>
<accession>A0ABT7AWN0</accession>
<dbReference type="InterPro" id="IPR025644">
    <property type="entry name" value="DUF4344"/>
</dbReference>
<feature type="signal peptide" evidence="2">
    <location>
        <begin position="1"/>
        <end position="33"/>
    </location>
</feature>
<name>A0ABT7AWN0_9CYAN</name>
<feature type="compositionally biased region" description="Low complexity" evidence="1">
    <location>
        <begin position="301"/>
        <end position="318"/>
    </location>
</feature>
<dbReference type="Proteomes" id="UP001235303">
    <property type="component" value="Unassembled WGS sequence"/>
</dbReference>
<feature type="chain" id="PRO_5046863119" evidence="2">
    <location>
        <begin position="34"/>
        <end position="318"/>
    </location>
</feature>
<dbReference type="Pfam" id="PF14247">
    <property type="entry name" value="DUF4344"/>
    <property type="match status" value="1"/>
</dbReference>
<proteinExistence type="predicted"/>
<gene>
    <name evidence="3" type="ORF">PMG71_17930</name>
</gene>
<dbReference type="RefSeq" id="WP_283755066.1">
    <property type="nucleotide sequence ID" value="NZ_JAQOSP010000109.1"/>
</dbReference>
<keyword evidence="4" id="KW-1185">Reference proteome</keyword>
<feature type="region of interest" description="Disordered" evidence="1">
    <location>
        <begin position="293"/>
        <end position="318"/>
    </location>
</feature>
<dbReference type="EMBL" id="JAQOSP010000109">
    <property type="protein sequence ID" value="MDJ1171312.1"/>
    <property type="molecule type" value="Genomic_DNA"/>
</dbReference>
<organism evidence="3 4">
    <name type="scientific">Roseofilum acuticapitatum BLCC-M154</name>
    <dbReference type="NCBI Taxonomy" id="3022444"/>
    <lineage>
        <taxon>Bacteria</taxon>
        <taxon>Bacillati</taxon>
        <taxon>Cyanobacteriota</taxon>
        <taxon>Cyanophyceae</taxon>
        <taxon>Desertifilales</taxon>
        <taxon>Desertifilaceae</taxon>
        <taxon>Roseofilum</taxon>
        <taxon>Roseofilum acuticapitatum</taxon>
    </lineage>
</organism>
<keyword evidence="2" id="KW-0732">Signal</keyword>
<protein>
    <submittedName>
        <fullName evidence="3">DUF4344 domain-containing metallopeptidase</fullName>
    </submittedName>
</protein>